<dbReference type="EMBL" id="KZ997544">
    <property type="protein sequence ID" value="RKO87280.1"/>
    <property type="molecule type" value="Genomic_DNA"/>
</dbReference>
<proteinExistence type="predicted"/>
<name>A0A4P9W914_9FUNG</name>
<reference evidence="2" key="1">
    <citation type="journal article" date="2018" name="Nat. Microbiol.">
        <title>Leveraging single-cell genomics to expand the fungal tree of life.</title>
        <authorList>
            <person name="Ahrendt S.R."/>
            <person name="Quandt C.A."/>
            <person name="Ciobanu D."/>
            <person name="Clum A."/>
            <person name="Salamov A."/>
            <person name="Andreopoulos B."/>
            <person name="Cheng J.F."/>
            <person name="Woyke T."/>
            <person name="Pelin A."/>
            <person name="Henrissat B."/>
            <person name="Reynolds N.K."/>
            <person name="Benny G.L."/>
            <person name="Smith M.E."/>
            <person name="James T.Y."/>
            <person name="Grigoriev I.V."/>
        </authorList>
    </citation>
    <scope>NUCLEOTIDE SEQUENCE [LARGE SCALE GENOMIC DNA]</scope>
</reference>
<accession>A0A4P9W914</accession>
<organism evidence="1 2">
    <name type="scientific">Blyttiomyces helicus</name>
    <dbReference type="NCBI Taxonomy" id="388810"/>
    <lineage>
        <taxon>Eukaryota</taxon>
        <taxon>Fungi</taxon>
        <taxon>Fungi incertae sedis</taxon>
        <taxon>Chytridiomycota</taxon>
        <taxon>Chytridiomycota incertae sedis</taxon>
        <taxon>Chytridiomycetes</taxon>
        <taxon>Chytridiomycetes incertae sedis</taxon>
        <taxon>Blyttiomyces</taxon>
    </lineage>
</organism>
<gene>
    <name evidence="1" type="ORF">BDK51DRAFT_33540</name>
</gene>
<dbReference type="Proteomes" id="UP000269721">
    <property type="component" value="Unassembled WGS sequence"/>
</dbReference>
<dbReference type="InterPro" id="IPR036396">
    <property type="entry name" value="Cyt_P450_sf"/>
</dbReference>
<sequence length="251" mass="28010">MPLLTRNLEKPSYLMFGKGWNVAEEPMRRLHGDIVLFPANAQKTADGDEKRNGSQEIDRWDAVKSLLQIGAWHVNSEPAQPDWSRASPASAHPTMRTDLGCHREVRARESAAERNSGEGNAATQAKPRLMSFPVTNAGGEQIMSPSFGAAIVLGTGRGVLRDIVLRSATGRKKREIPGEPAHWLLGHVTVLAKHQMATDRDHPDYLFLEWAKKYGPIFFLQVPFQPLIVLEPAVTDPEEIRRVLVTENWPK</sequence>
<evidence type="ECO:0008006" key="3">
    <source>
        <dbReference type="Google" id="ProtNLM"/>
    </source>
</evidence>
<dbReference type="AlphaFoldDB" id="A0A4P9W914"/>
<dbReference type="GO" id="GO:0020037">
    <property type="term" value="F:heme binding"/>
    <property type="evidence" value="ECO:0007669"/>
    <property type="project" value="InterPro"/>
</dbReference>
<dbReference type="GO" id="GO:0005506">
    <property type="term" value="F:iron ion binding"/>
    <property type="evidence" value="ECO:0007669"/>
    <property type="project" value="InterPro"/>
</dbReference>
<protein>
    <recommendedName>
        <fullName evidence="3">Cytochrome P450</fullName>
    </recommendedName>
</protein>
<evidence type="ECO:0000313" key="1">
    <source>
        <dbReference type="EMBL" id="RKO87280.1"/>
    </source>
</evidence>
<dbReference type="SUPFAM" id="SSF48264">
    <property type="entry name" value="Cytochrome P450"/>
    <property type="match status" value="1"/>
</dbReference>
<dbReference type="GO" id="GO:0004497">
    <property type="term" value="F:monooxygenase activity"/>
    <property type="evidence" value="ECO:0007669"/>
    <property type="project" value="InterPro"/>
</dbReference>
<evidence type="ECO:0000313" key="2">
    <source>
        <dbReference type="Proteomes" id="UP000269721"/>
    </source>
</evidence>
<dbReference type="GO" id="GO:0016705">
    <property type="term" value="F:oxidoreductase activity, acting on paired donors, with incorporation or reduction of molecular oxygen"/>
    <property type="evidence" value="ECO:0007669"/>
    <property type="project" value="InterPro"/>
</dbReference>
<dbReference type="Gene3D" id="1.10.630.10">
    <property type="entry name" value="Cytochrome P450"/>
    <property type="match status" value="1"/>
</dbReference>
<dbReference type="OrthoDB" id="1470350at2759"/>
<keyword evidence="2" id="KW-1185">Reference proteome</keyword>